<organism evidence="2 3">
    <name type="scientific">Paralcaligenes ureilyticus</name>
    <dbReference type="NCBI Taxonomy" id="627131"/>
    <lineage>
        <taxon>Bacteria</taxon>
        <taxon>Pseudomonadati</taxon>
        <taxon>Pseudomonadota</taxon>
        <taxon>Betaproteobacteria</taxon>
        <taxon>Burkholderiales</taxon>
        <taxon>Alcaligenaceae</taxon>
        <taxon>Paralcaligenes</taxon>
    </lineage>
</organism>
<dbReference type="EMBL" id="SMAJ01000019">
    <property type="protein sequence ID" value="TCT02308.1"/>
    <property type="molecule type" value="Genomic_DNA"/>
</dbReference>
<dbReference type="Proteomes" id="UP000295525">
    <property type="component" value="Unassembled WGS sequence"/>
</dbReference>
<evidence type="ECO:0000313" key="2">
    <source>
        <dbReference type="EMBL" id="TCT02308.1"/>
    </source>
</evidence>
<dbReference type="GO" id="GO:0016783">
    <property type="term" value="F:sulfurtransferase activity"/>
    <property type="evidence" value="ECO:0007669"/>
    <property type="project" value="InterPro"/>
</dbReference>
<gene>
    <name evidence="2" type="ORF">EDC26_11934</name>
</gene>
<dbReference type="InterPro" id="IPR005232">
    <property type="entry name" value="LarE"/>
</dbReference>
<dbReference type="PANTHER" id="PTHR43169">
    <property type="entry name" value="EXSB FAMILY PROTEIN"/>
    <property type="match status" value="1"/>
</dbReference>
<sequence length="274" mass="29602">MNNATDIKTATLEQILSSIGRVAVAVSGGVDSLTLGVIAHRLLGPDCEVFHAVSPAVPPDATQRVQALATQEHWRLTIVNAGEFNDDRYMANPVNRCFYCKTNLYSSITGHTDKQIISGTNIDDLGEYRPGLEAAKVHSVRHPYVEAGITKDDLRQLARQLGLAGIAELPSSPCLASRVETGIGIRADTLSLVDAAEKWIAREISPHSVRCRVRKQGVVIELDTVSLSGLTPAHKDRLRQKIGAMFTPIGIASEIGFATYRTGSAFIGIKHEPV</sequence>
<keyword evidence="3" id="KW-1185">Reference proteome</keyword>
<dbReference type="OrthoDB" id="9776919at2"/>
<comment type="caution">
    <text evidence="2">The sequence shown here is derived from an EMBL/GenBank/DDBJ whole genome shotgun (WGS) entry which is preliminary data.</text>
</comment>
<dbReference type="SUPFAM" id="SSF52402">
    <property type="entry name" value="Adenine nucleotide alpha hydrolases-like"/>
    <property type="match status" value="1"/>
</dbReference>
<dbReference type="InterPro" id="IPR014729">
    <property type="entry name" value="Rossmann-like_a/b/a_fold"/>
</dbReference>
<evidence type="ECO:0000256" key="1">
    <source>
        <dbReference type="PIRSR" id="PIRSR006661-1"/>
    </source>
</evidence>
<name>A0A4V2UX64_9BURK</name>
<feature type="active site" description="Nucleophile and sulfur donor" evidence="1">
    <location>
        <position position="174"/>
    </location>
</feature>
<proteinExistence type="predicted"/>
<reference evidence="2 3" key="1">
    <citation type="submission" date="2019-03" db="EMBL/GenBank/DDBJ databases">
        <title>Genomic Encyclopedia of Type Strains, Phase IV (KMG-IV): sequencing the most valuable type-strain genomes for metagenomic binning, comparative biology and taxonomic classification.</title>
        <authorList>
            <person name="Goeker M."/>
        </authorList>
    </citation>
    <scope>NUCLEOTIDE SEQUENCE [LARGE SCALE GENOMIC DNA]</scope>
    <source>
        <strain evidence="2 3">DSM 24591</strain>
    </source>
</reference>
<accession>A0A4V2UX64</accession>
<dbReference type="RefSeq" id="WP_132585109.1">
    <property type="nucleotide sequence ID" value="NZ_SMAJ01000019.1"/>
</dbReference>
<evidence type="ECO:0008006" key="4">
    <source>
        <dbReference type="Google" id="ProtNLM"/>
    </source>
</evidence>
<dbReference type="InterPro" id="IPR052188">
    <property type="entry name" value="Ni-pincer_cofactor_biosynth"/>
</dbReference>
<dbReference type="AlphaFoldDB" id="A0A4V2UX64"/>
<dbReference type="Gene3D" id="3.40.50.620">
    <property type="entry name" value="HUPs"/>
    <property type="match status" value="1"/>
</dbReference>
<protein>
    <recommendedName>
        <fullName evidence="4">NAD/GMP synthase domain-containing protein</fullName>
    </recommendedName>
</protein>
<dbReference type="PIRSF" id="PIRSF006661">
    <property type="entry name" value="PP-lp_UCP006661"/>
    <property type="match status" value="1"/>
</dbReference>
<dbReference type="PANTHER" id="PTHR43169:SF2">
    <property type="entry name" value="NAD_GMP SYNTHASE DOMAIN-CONTAINING PROTEIN"/>
    <property type="match status" value="1"/>
</dbReference>
<evidence type="ECO:0000313" key="3">
    <source>
        <dbReference type="Proteomes" id="UP000295525"/>
    </source>
</evidence>